<dbReference type="Proteomes" id="UP000215059">
    <property type="component" value="Unassembled WGS sequence"/>
</dbReference>
<dbReference type="AlphaFoldDB" id="A0A235F8T5"/>
<keyword evidence="2" id="KW-1185">Reference proteome</keyword>
<comment type="caution">
    <text evidence="1">The sequence shown here is derived from an EMBL/GenBank/DDBJ whole genome shotgun (WGS) entry which is preliminary data.</text>
</comment>
<gene>
    <name evidence="1" type="ORF">CGZ90_13435</name>
</gene>
<organism evidence="1 2">
    <name type="scientific">Fictibacillus aquaticus</name>
    <dbReference type="NCBI Taxonomy" id="2021314"/>
    <lineage>
        <taxon>Bacteria</taxon>
        <taxon>Bacillati</taxon>
        <taxon>Bacillota</taxon>
        <taxon>Bacilli</taxon>
        <taxon>Bacillales</taxon>
        <taxon>Fictibacillaceae</taxon>
        <taxon>Fictibacillus</taxon>
    </lineage>
</organism>
<protein>
    <recommendedName>
        <fullName evidence="3">DUF3139 domain-containing protein</fullName>
    </recommendedName>
</protein>
<evidence type="ECO:0000313" key="1">
    <source>
        <dbReference type="EMBL" id="OYD57662.1"/>
    </source>
</evidence>
<dbReference type="InterPro" id="IPR021486">
    <property type="entry name" value="DUF3139"/>
</dbReference>
<proteinExistence type="predicted"/>
<dbReference type="Pfam" id="PF11337">
    <property type="entry name" value="DUF3139"/>
    <property type="match status" value="1"/>
</dbReference>
<dbReference type="EMBL" id="NOII01000003">
    <property type="protein sequence ID" value="OYD57662.1"/>
    <property type="molecule type" value="Genomic_DNA"/>
</dbReference>
<name>A0A235F8T5_9BACL</name>
<accession>A0A235F8T5</accession>
<dbReference type="OrthoDB" id="2973492at2"/>
<sequence>MKRLKKVIVFLLISTAFIFTIAFGTKYYFTQYEKQTDERIEKVIEFQGATRENIEREYVNYNKTSDFLGKTVYFKDDPGIEYQYLVRRGQNRVLVSAKQDGVPLENIKKRAKFPTHTVEFDENNEIVKVTDWRTNKVLYKK</sequence>
<reference evidence="1 2" key="1">
    <citation type="submission" date="2017-07" db="EMBL/GenBank/DDBJ databases">
        <title>Fictibacillus sp. nov. GDSW-R2A3 Genome sequencing and assembly.</title>
        <authorList>
            <person name="Mayilraj S."/>
        </authorList>
    </citation>
    <scope>NUCLEOTIDE SEQUENCE [LARGE SCALE GENOMIC DNA]</scope>
    <source>
        <strain evidence="1 2">GDSW-R2A3</strain>
    </source>
</reference>
<evidence type="ECO:0008006" key="3">
    <source>
        <dbReference type="Google" id="ProtNLM"/>
    </source>
</evidence>
<evidence type="ECO:0000313" key="2">
    <source>
        <dbReference type="Proteomes" id="UP000215059"/>
    </source>
</evidence>